<dbReference type="EMBL" id="MCFN01000478">
    <property type="protein sequence ID" value="OXB58310.1"/>
    <property type="molecule type" value="Genomic_DNA"/>
</dbReference>
<reference evidence="2 3" key="1">
    <citation type="submission" date="2016-07" db="EMBL/GenBank/DDBJ databases">
        <title>Disparate Historic Effective Population Sizes Predicted by Modern Levels of Genome Diversity for the Scaled Quail (Callipepla squamata) and the Northern Bobwhite (Colinus virginianus): Inferences from First and Second Generation Draft Genome Assemblies for Sympatric New World Quail.</title>
        <authorList>
            <person name="Oldeschulte D.L."/>
            <person name="Halley Y.A."/>
            <person name="Bhattarai E.K."/>
            <person name="Brashear W.A."/>
            <person name="Hill J."/>
            <person name="Metz R.P."/>
            <person name="Johnson C.D."/>
            <person name="Rollins D."/>
            <person name="Peterson M.J."/>
            <person name="Bickhart D.M."/>
            <person name="Decker J.E."/>
            <person name="Seabury C.M."/>
        </authorList>
    </citation>
    <scope>NUCLEOTIDE SEQUENCE [LARGE SCALE GENOMIC DNA]</scope>
    <source>
        <strain evidence="2 3">Texas</strain>
        <tissue evidence="2">Leg muscle</tissue>
    </source>
</reference>
<feature type="region of interest" description="Disordered" evidence="1">
    <location>
        <begin position="1"/>
        <end position="48"/>
    </location>
</feature>
<protein>
    <submittedName>
        <fullName evidence="2">Uncharacterized protein</fullName>
    </submittedName>
</protein>
<sequence length="170" mass="19178">MSNHEAVAPSFSISSLSLSPSPSPSRWSYEEENEKAEEEKEEAEEEPTVGDLLPDVCVELFRQHHQILDPVLPWLHQELRASFVMHWWPAMAAESLILNILCSSNGLDSEGLMELMQSSLVDETETFVQGLINNIVWLCGREIHRLLGLQDTHVSRVQEEGPVVPQPPQN</sequence>
<feature type="compositionally biased region" description="Acidic residues" evidence="1">
    <location>
        <begin position="30"/>
        <end position="48"/>
    </location>
</feature>
<dbReference type="OrthoDB" id="21204at2759"/>
<keyword evidence="3" id="KW-1185">Reference proteome</keyword>
<comment type="caution">
    <text evidence="2">The sequence shown here is derived from an EMBL/GenBank/DDBJ whole genome shotgun (WGS) entry which is preliminary data.</text>
</comment>
<evidence type="ECO:0000256" key="1">
    <source>
        <dbReference type="SAM" id="MobiDB-lite"/>
    </source>
</evidence>
<evidence type="ECO:0000313" key="3">
    <source>
        <dbReference type="Proteomes" id="UP000198323"/>
    </source>
</evidence>
<name>A0A226MT36_CALSU</name>
<dbReference type="AlphaFoldDB" id="A0A226MT36"/>
<organism evidence="2 3">
    <name type="scientific">Callipepla squamata</name>
    <name type="common">Scaled quail</name>
    <dbReference type="NCBI Taxonomy" id="9009"/>
    <lineage>
        <taxon>Eukaryota</taxon>
        <taxon>Metazoa</taxon>
        <taxon>Chordata</taxon>
        <taxon>Craniata</taxon>
        <taxon>Vertebrata</taxon>
        <taxon>Euteleostomi</taxon>
        <taxon>Archelosauria</taxon>
        <taxon>Archosauria</taxon>
        <taxon>Dinosauria</taxon>
        <taxon>Saurischia</taxon>
        <taxon>Theropoda</taxon>
        <taxon>Coelurosauria</taxon>
        <taxon>Aves</taxon>
        <taxon>Neognathae</taxon>
        <taxon>Galloanserae</taxon>
        <taxon>Galliformes</taxon>
        <taxon>Odontophoridae</taxon>
        <taxon>Callipepla</taxon>
    </lineage>
</organism>
<dbReference type="Proteomes" id="UP000198323">
    <property type="component" value="Unassembled WGS sequence"/>
</dbReference>
<proteinExistence type="predicted"/>
<accession>A0A226MT36</accession>
<gene>
    <name evidence="2" type="ORF">ASZ78_012593</name>
</gene>
<evidence type="ECO:0000313" key="2">
    <source>
        <dbReference type="EMBL" id="OXB58310.1"/>
    </source>
</evidence>
<feature type="compositionally biased region" description="Low complexity" evidence="1">
    <location>
        <begin position="9"/>
        <end position="20"/>
    </location>
</feature>